<evidence type="ECO:0000256" key="12">
    <source>
        <dbReference type="ARBA" id="ARBA00049878"/>
    </source>
</evidence>
<evidence type="ECO:0000256" key="2">
    <source>
        <dbReference type="ARBA" id="ARBA00005426"/>
    </source>
</evidence>
<sequence length="152" mass="16370">MTDRSMPRIVVTTEDIDVGAELAALEAGAGAVASFVGVVRGEAGGRRLTSLILEHYPAMTEASLAEIAKTAANRWQLTGCTIIHRVGELTPGARIVLAAAASAHRADALAATAFLIDWLKTDAPFWKRENFADGTSHWVSARDEDQEARNRW</sequence>
<dbReference type="InterPro" id="IPR036563">
    <property type="entry name" value="MoaE_sf"/>
</dbReference>
<dbReference type="GO" id="GO:0006777">
    <property type="term" value="P:Mo-molybdopterin cofactor biosynthetic process"/>
    <property type="evidence" value="ECO:0007669"/>
    <property type="project" value="UniProtKB-KW"/>
</dbReference>
<evidence type="ECO:0000313" key="13">
    <source>
        <dbReference type="EMBL" id="ABQ31031.1"/>
    </source>
</evidence>
<dbReference type="PANTHER" id="PTHR23404">
    <property type="entry name" value="MOLYBDOPTERIN SYNTHASE RELATED"/>
    <property type="match status" value="1"/>
</dbReference>
<proteinExistence type="inferred from homology"/>
<comment type="pathway">
    <text evidence="1">Cofactor biosynthesis; molybdopterin biosynthesis.</text>
</comment>
<organism evidence="13 14">
    <name type="scientific">Acidiphilium cryptum (strain JF-5)</name>
    <dbReference type="NCBI Taxonomy" id="349163"/>
    <lineage>
        <taxon>Bacteria</taxon>
        <taxon>Pseudomonadati</taxon>
        <taxon>Pseudomonadota</taxon>
        <taxon>Alphaproteobacteria</taxon>
        <taxon>Acetobacterales</taxon>
        <taxon>Acidocellaceae</taxon>
        <taxon>Acidiphilium</taxon>
    </lineage>
</organism>
<dbReference type="KEGG" id="acr:Acry_1829"/>
<evidence type="ECO:0000256" key="9">
    <source>
        <dbReference type="ARBA" id="ARBA00030407"/>
    </source>
</evidence>
<protein>
    <recommendedName>
        <fullName evidence="4">Molybdopterin synthase catalytic subunit</fullName>
        <ecNumber evidence="3">2.8.1.12</ecNumber>
    </recommendedName>
    <alternativeName>
        <fullName evidence="10">MPT synthase subunit 2</fullName>
    </alternativeName>
    <alternativeName>
        <fullName evidence="8">Molybdenum cofactor biosynthesis protein E</fullName>
    </alternativeName>
    <alternativeName>
        <fullName evidence="9">Molybdopterin-converting factor large subunit</fullName>
    </alternativeName>
    <alternativeName>
        <fullName evidence="11">Molybdopterin-converting factor subunit 2</fullName>
    </alternativeName>
</protein>
<dbReference type="EMBL" id="CP000697">
    <property type="protein sequence ID" value="ABQ31031.1"/>
    <property type="molecule type" value="Genomic_DNA"/>
</dbReference>
<evidence type="ECO:0000256" key="4">
    <source>
        <dbReference type="ARBA" id="ARBA00013858"/>
    </source>
</evidence>
<name>A5FZJ9_ACICJ</name>
<dbReference type="STRING" id="349163.Acry_1829"/>
<evidence type="ECO:0000256" key="8">
    <source>
        <dbReference type="ARBA" id="ARBA00029745"/>
    </source>
</evidence>
<gene>
    <name evidence="13" type="ordered locus">Acry_1829</name>
</gene>
<dbReference type="eggNOG" id="COG0314">
    <property type="taxonomic scope" value="Bacteria"/>
</dbReference>
<dbReference type="GO" id="GO:0030366">
    <property type="term" value="F:molybdopterin synthase activity"/>
    <property type="evidence" value="ECO:0007669"/>
    <property type="project" value="UniProtKB-EC"/>
</dbReference>
<keyword evidence="5" id="KW-0501">Molybdenum cofactor biosynthesis</keyword>
<dbReference type="HOGENOM" id="CLU_089568_2_1_5"/>
<evidence type="ECO:0000256" key="7">
    <source>
        <dbReference type="ARBA" id="ARBA00026066"/>
    </source>
</evidence>
<evidence type="ECO:0000256" key="3">
    <source>
        <dbReference type="ARBA" id="ARBA00011950"/>
    </source>
</evidence>
<evidence type="ECO:0000256" key="11">
    <source>
        <dbReference type="ARBA" id="ARBA00032474"/>
    </source>
</evidence>
<evidence type="ECO:0000256" key="1">
    <source>
        <dbReference type="ARBA" id="ARBA00005046"/>
    </source>
</evidence>
<dbReference type="EC" id="2.8.1.12" evidence="3"/>
<dbReference type="CDD" id="cd00756">
    <property type="entry name" value="MoaE"/>
    <property type="match status" value="1"/>
</dbReference>
<evidence type="ECO:0000313" key="14">
    <source>
        <dbReference type="Proteomes" id="UP000000245"/>
    </source>
</evidence>
<comment type="function">
    <text evidence="6">Converts molybdopterin precursor Z into molybdopterin. This requires the incorporation of two sulfur atoms into precursor Z to generate a dithiolene group. The sulfur is provided by MoaD.</text>
</comment>
<dbReference type="InterPro" id="IPR003448">
    <property type="entry name" value="Mopterin_biosynth_MoaE"/>
</dbReference>
<evidence type="ECO:0000256" key="5">
    <source>
        <dbReference type="ARBA" id="ARBA00023150"/>
    </source>
</evidence>
<dbReference type="Pfam" id="PF02391">
    <property type="entry name" value="MoaE"/>
    <property type="match status" value="1"/>
</dbReference>
<dbReference type="UniPathway" id="UPA00344"/>
<dbReference type="AlphaFoldDB" id="A5FZJ9"/>
<dbReference type="SUPFAM" id="SSF54690">
    <property type="entry name" value="Molybdopterin synthase subunit MoaE"/>
    <property type="match status" value="1"/>
</dbReference>
<reference evidence="13 14" key="1">
    <citation type="submission" date="2007-05" db="EMBL/GenBank/DDBJ databases">
        <title>Complete sequence of chromosome of Acidiphilium cryptum JF-5.</title>
        <authorList>
            <consortium name="US DOE Joint Genome Institute"/>
            <person name="Copeland A."/>
            <person name="Lucas S."/>
            <person name="Lapidus A."/>
            <person name="Barry K."/>
            <person name="Detter J.C."/>
            <person name="Glavina del Rio T."/>
            <person name="Hammon N."/>
            <person name="Israni S."/>
            <person name="Dalin E."/>
            <person name="Tice H."/>
            <person name="Pitluck S."/>
            <person name="Sims D."/>
            <person name="Brettin T."/>
            <person name="Bruce D."/>
            <person name="Han C."/>
            <person name="Schmutz J."/>
            <person name="Larimer F."/>
            <person name="Land M."/>
            <person name="Hauser L."/>
            <person name="Kyrpides N."/>
            <person name="Kim E."/>
            <person name="Magnuson T."/>
            <person name="Richardson P."/>
        </authorList>
    </citation>
    <scope>NUCLEOTIDE SEQUENCE [LARGE SCALE GENOMIC DNA]</scope>
    <source>
        <strain evidence="13 14">JF-5</strain>
    </source>
</reference>
<comment type="subunit">
    <text evidence="7">Heterotetramer of 2 MoaD subunits and 2 MoaE subunits. Also stable as homodimer. The enzyme changes between these two forms during catalysis.</text>
</comment>
<comment type="catalytic activity">
    <reaction evidence="12">
        <text>2 [molybdopterin-synthase sulfur-carrier protein]-C-terminal-Gly-aminoethanethioate + cyclic pyranopterin phosphate + H2O = molybdopterin + 2 [molybdopterin-synthase sulfur-carrier protein]-C-terminal Gly-Gly + 2 H(+)</text>
        <dbReference type="Rhea" id="RHEA:26333"/>
        <dbReference type="Rhea" id="RHEA-COMP:12202"/>
        <dbReference type="Rhea" id="RHEA-COMP:19907"/>
        <dbReference type="ChEBI" id="CHEBI:15377"/>
        <dbReference type="ChEBI" id="CHEBI:15378"/>
        <dbReference type="ChEBI" id="CHEBI:58698"/>
        <dbReference type="ChEBI" id="CHEBI:59648"/>
        <dbReference type="ChEBI" id="CHEBI:90778"/>
        <dbReference type="ChEBI" id="CHEBI:232372"/>
        <dbReference type="EC" id="2.8.1.12"/>
    </reaction>
</comment>
<accession>A5FZJ9</accession>
<evidence type="ECO:0000256" key="10">
    <source>
        <dbReference type="ARBA" id="ARBA00030781"/>
    </source>
</evidence>
<keyword evidence="14" id="KW-1185">Reference proteome</keyword>
<evidence type="ECO:0000256" key="6">
    <source>
        <dbReference type="ARBA" id="ARBA00025448"/>
    </source>
</evidence>
<comment type="similarity">
    <text evidence="2">Belongs to the MoaE family.</text>
</comment>
<dbReference type="Gene3D" id="3.90.1170.40">
    <property type="entry name" value="Molybdopterin biosynthesis MoaE subunit"/>
    <property type="match status" value="1"/>
</dbReference>
<dbReference type="Proteomes" id="UP000000245">
    <property type="component" value="Chromosome"/>
</dbReference>